<gene>
    <name evidence="1" type="primary">WBGene00283384</name>
</gene>
<organism evidence="1 2">
    <name type="scientific">Pristionchus pacificus</name>
    <name type="common">Parasitic nematode worm</name>
    <dbReference type="NCBI Taxonomy" id="54126"/>
    <lineage>
        <taxon>Eukaryota</taxon>
        <taxon>Metazoa</taxon>
        <taxon>Ecdysozoa</taxon>
        <taxon>Nematoda</taxon>
        <taxon>Chromadorea</taxon>
        <taxon>Rhabditida</taxon>
        <taxon>Rhabditina</taxon>
        <taxon>Diplogasteromorpha</taxon>
        <taxon>Diplogasteroidea</taxon>
        <taxon>Neodiplogasteridae</taxon>
        <taxon>Pristionchus</taxon>
    </lineage>
</organism>
<keyword evidence="2" id="KW-1185">Reference proteome</keyword>
<reference evidence="1" key="2">
    <citation type="submission" date="2022-06" db="UniProtKB">
        <authorList>
            <consortium name="EnsemblMetazoa"/>
        </authorList>
    </citation>
    <scope>IDENTIFICATION</scope>
    <source>
        <strain evidence="1">PS312</strain>
    </source>
</reference>
<evidence type="ECO:0000313" key="1">
    <source>
        <dbReference type="EnsemblMetazoa" id="PPA45015.1"/>
    </source>
</evidence>
<sequence>MCFSINWKDQTSSLKSSSFLLKGKRGVSDGIVMSSLDISRREEEKGKTTEKIREEEGKTPQFTVIMVSIDDDSLQHRIKYVLGLDTE</sequence>
<dbReference type="EnsemblMetazoa" id="PPA45015.1">
    <property type="protein sequence ID" value="PPA45015.1"/>
    <property type="gene ID" value="WBGene00283384"/>
</dbReference>
<protein>
    <submittedName>
        <fullName evidence="1">Uncharacterized protein</fullName>
    </submittedName>
</protein>
<dbReference type="AlphaFoldDB" id="A0A2A6CZ37"/>
<accession>A0A8R1Z3B3</accession>
<dbReference type="Proteomes" id="UP000005239">
    <property type="component" value="Unassembled WGS sequence"/>
</dbReference>
<reference evidence="2" key="1">
    <citation type="journal article" date="2008" name="Nat. Genet.">
        <title>The Pristionchus pacificus genome provides a unique perspective on nematode lifestyle and parasitism.</title>
        <authorList>
            <person name="Dieterich C."/>
            <person name="Clifton S.W."/>
            <person name="Schuster L.N."/>
            <person name="Chinwalla A."/>
            <person name="Delehaunty K."/>
            <person name="Dinkelacker I."/>
            <person name="Fulton L."/>
            <person name="Fulton R."/>
            <person name="Godfrey J."/>
            <person name="Minx P."/>
            <person name="Mitreva M."/>
            <person name="Roeseler W."/>
            <person name="Tian H."/>
            <person name="Witte H."/>
            <person name="Yang S.P."/>
            <person name="Wilson R.K."/>
            <person name="Sommer R.J."/>
        </authorList>
    </citation>
    <scope>NUCLEOTIDE SEQUENCE [LARGE SCALE GENOMIC DNA]</scope>
    <source>
        <strain evidence="2">PS312</strain>
    </source>
</reference>
<name>A0A2A6CZ37_PRIPA</name>
<accession>A0A2A6CZ37</accession>
<evidence type="ECO:0000313" key="2">
    <source>
        <dbReference type="Proteomes" id="UP000005239"/>
    </source>
</evidence>
<proteinExistence type="predicted"/>